<dbReference type="InterPro" id="IPR012334">
    <property type="entry name" value="Pectin_lyas_fold"/>
</dbReference>
<evidence type="ECO:0000313" key="6">
    <source>
        <dbReference type="Proteomes" id="UP000283530"/>
    </source>
</evidence>
<evidence type="ECO:0000256" key="3">
    <source>
        <dbReference type="ARBA" id="ARBA00023085"/>
    </source>
</evidence>
<dbReference type="GO" id="GO:0042545">
    <property type="term" value="P:cell wall modification"/>
    <property type="evidence" value="ECO:0007669"/>
    <property type="project" value="InterPro"/>
</dbReference>
<accession>A0A3S4PI65</accession>
<dbReference type="GO" id="GO:0030599">
    <property type="term" value="F:pectinesterase activity"/>
    <property type="evidence" value="ECO:0007669"/>
    <property type="project" value="InterPro"/>
</dbReference>
<sequence>MTFRNIARAAKGQALAIQNNANLSARPFTIFAMKAFKTHCVPDLGHNIIGNVTFMEQLISFFAAVFQTCNIYVRLPLQGQSNVVTAHGRGAANEGTCYSFQHCKITASPDLASAGGATKNYLRKP</sequence>
<organism evidence="5 6">
    <name type="scientific">Cinnamomum micranthum f. kanehirae</name>
    <dbReference type="NCBI Taxonomy" id="337451"/>
    <lineage>
        <taxon>Eukaryota</taxon>
        <taxon>Viridiplantae</taxon>
        <taxon>Streptophyta</taxon>
        <taxon>Embryophyta</taxon>
        <taxon>Tracheophyta</taxon>
        <taxon>Spermatophyta</taxon>
        <taxon>Magnoliopsida</taxon>
        <taxon>Magnoliidae</taxon>
        <taxon>Laurales</taxon>
        <taxon>Lauraceae</taxon>
        <taxon>Cinnamomum</taxon>
    </lineage>
</organism>
<gene>
    <name evidence="5" type="ORF">CKAN_01994300</name>
</gene>
<evidence type="ECO:0000256" key="2">
    <source>
        <dbReference type="ARBA" id="ARBA00022801"/>
    </source>
</evidence>
<dbReference type="AlphaFoldDB" id="A0A3S4PI65"/>
<dbReference type="GO" id="GO:0045490">
    <property type="term" value="P:pectin catabolic process"/>
    <property type="evidence" value="ECO:0007669"/>
    <property type="project" value="UniProtKB-UniPathway"/>
</dbReference>
<dbReference type="Gene3D" id="2.160.20.10">
    <property type="entry name" value="Single-stranded right-handed beta-helix, Pectin lyase-like"/>
    <property type="match status" value="1"/>
</dbReference>
<comment type="pathway">
    <text evidence="1">Glycan metabolism; pectin degradation; 2-dehydro-3-deoxy-D-gluconate from pectin: step 1/5.</text>
</comment>
<feature type="domain" description="Pectinesterase catalytic" evidence="4">
    <location>
        <begin position="1"/>
        <end position="125"/>
    </location>
</feature>
<dbReference type="Proteomes" id="UP000283530">
    <property type="component" value="Unassembled WGS sequence"/>
</dbReference>
<evidence type="ECO:0000313" key="5">
    <source>
        <dbReference type="EMBL" id="RWR90824.1"/>
    </source>
</evidence>
<reference evidence="5 6" key="1">
    <citation type="journal article" date="2019" name="Nat. Plants">
        <title>Stout camphor tree genome fills gaps in understanding of flowering plant genome evolution.</title>
        <authorList>
            <person name="Chaw S.M."/>
            <person name="Liu Y.C."/>
            <person name="Wu Y.W."/>
            <person name="Wang H.Y."/>
            <person name="Lin C.I."/>
            <person name="Wu C.S."/>
            <person name="Ke H.M."/>
            <person name="Chang L.Y."/>
            <person name="Hsu C.Y."/>
            <person name="Yang H.T."/>
            <person name="Sudianto E."/>
            <person name="Hsu M.H."/>
            <person name="Wu K.P."/>
            <person name="Wang L.N."/>
            <person name="Leebens-Mack J.H."/>
            <person name="Tsai I.J."/>
        </authorList>
    </citation>
    <scope>NUCLEOTIDE SEQUENCE [LARGE SCALE GENOMIC DNA]</scope>
    <source>
        <strain evidence="6">cv. Chaw 1501</strain>
        <tissue evidence="5">Young leaves</tissue>
    </source>
</reference>
<name>A0A3S4PI65_9MAGN</name>
<evidence type="ECO:0000256" key="1">
    <source>
        <dbReference type="ARBA" id="ARBA00005184"/>
    </source>
</evidence>
<dbReference type="EMBL" id="QPKB01000008">
    <property type="protein sequence ID" value="RWR90824.1"/>
    <property type="molecule type" value="Genomic_DNA"/>
</dbReference>
<dbReference type="OrthoDB" id="2019149at2759"/>
<dbReference type="InterPro" id="IPR011050">
    <property type="entry name" value="Pectin_lyase_fold/virulence"/>
</dbReference>
<comment type="caution">
    <text evidence="5">The sequence shown here is derived from an EMBL/GenBank/DDBJ whole genome shotgun (WGS) entry which is preliminary data.</text>
</comment>
<proteinExistence type="predicted"/>
<dbReference type="SUPFAM" id="SSF51126">
    <property type="entry name" value="Pectin lyase-like"/>
    <property type="match status" value="1"/>
</dbReference>
<protein>
    <submittedName>
        <fullName evidence="5">Putative pectinesterase/pectinesterase inhibitor 41</fullName>
    </submittedName>
</protein>
<dbReference type="STRING" id="337451.A0A3S4PI65"/>
<dbReference type="PANTHER" id="PTHR31707">
    <property type="entry name" value="PECTINESTERASE"/>
    <property type="match status" value="1"/>
</dbReference>
<dbReference type="InterPro" id="IPR000070">
    <property type="entry name" value="Pectinesterase_cat"/>
</dbReference>
<dbReference type="Pfam" id="PF01095">
    <property type="entry name" value="Pectinesterase"/>
    <property type="match status" value="1"/>
</dbReference>
<keyword evidence="6" id="KW-1185">Reference proteome</keyword>
<dbReference type="UniPathway" id="UPA00545">
    <property type="reaction ID" value="UER00823"/>
</dbReference>
<keyword evidence="3" id="KW-0063">Aspartyl esterase</keyword>
<evidence type="ECO:0000259" key="4">
    <source>
        <dbReference type="Pfam" id="PF01095"/>
    </source>
</evidence>
<keyword evidence="2" id="KW-0378">Hydrolase</keyword>